<protein>
    <recommendedName>
        <fullName evidence="3">DUF2490 domain-containing protein</fullName>
    </recommendedName>
</protein>
<evidence type="ECO:0000313" key="1">
    <source>
        <dbReference type="EMBL" id="SFR53859.1"/>
    </source>
</evidence>
<name>A0A1I6HHE4_9FLAO</name>
<evidence type="ECO:0000313" key="2">
    <source>
        <dbReference type="Proteomes" id="UP000199462"/>
    </source>
</evidence>
<dbReference type="InterPro" id="IPR019619">
    <property type="entry name" value="DUF2490"/>
</dbReference>
<reference evidence="2" key="1">
    <citation type="submission" date="2016-10" db="EMBL/GenBank/DDBJ databases">
        <authorList>
            <person name="Varghese N."/>
            <person name="Submissions S."/>
        </authorList>
    </citation>
    <scope>NUCLEOTIDE SEQUENCE [LARGE SCALE GENOMIC DNA]</scope>
    <source>
        <strain evidence="2">DSM 19891</strain>
    </source>
</reference>
<proteinExistence type="predicted"/>
<dbReference type="AlphaFoldDB" id="A0A1I6HHE4"/>
<keyword evidence="2" id="KW-1185">Reference proteome</keyword>
<sequence length="231" mass="27028">MTTCFIKGLFVSLFIVWIGTLNLQSQDNTTAYWEPEVSLNYKATPLLKQNFSLSNRNYIYNDQKAQLTVRQIEISHFSSLAIDPYKSIGLGIQYRFREAFENDKENELRFTEQFNIAKKTSSARLGHRFRIEQRIRPTSSEHRFRYRFAVDIPLKGLKMDIGEPYLVATTESLLSLGKSIKPMYDQRITSQIGWSISHNLKAQFGIQYRMENYTERTEHVFFILNSLVISL</sequence>
<dbReference type="RefSeq" id="WP_091901049.1">
    <property type="nucleotide sequence ID" value="NZ_CANMNE010000002.1"/>
</dbReference>
<gene>
    <name evidence="1" type="ORF">SAMN04488010_0383</name>
</gene>
<accession>A0A1I6HHE4</accession>
<organism evidence="1 2">
    <name type="scientific">Maribacter stanieri</name>
    <dbReference type="NCBI Taxonomy" id="440514"/>
    <lineage>
        <taxon>Bacteria</taxon>
        <taxon>Pseudomonadati</taxon>
        <taxon>Bacteroidota</taxon>
        <taxon>Flavobacteriia</taxon>
        <taxon>Flavobacteriales</taxon>
        <taxon>Flavobacteriaceae</taxon>
        <taxon>Maribacter</taxon>
    </lineage>
</organism>
<dbReference type="EMBL" id="FOYX01000001">
    <property type="protein sequence ID" value="SFR53859.1"/>
    <property type="molecule type" value="Genomic_DNA"/>
</dbReference>
<dbReference type="STRING" id="440514.SAMN04488010_0383"/>
<dbReference type="Proteomes" id="UP000199462">
    <property type="component" value="Unassembled WGS sequence"/>
</dbReference>
<dbReference type="Pfam" id="PF10677">
    <property type="entry name" value="DUF2490"/>
    <property type="match status" value="1"/>
</dbReference>
<evidence type="ECO:0008006" key="3">
    <source>
        <dbReference type="Google" id="ProtNLM"/>
    </source>
</evidence>